<sequence length="526" mass="54783">MWQFFADNPWVTVFAVITLGALLGMVRFGPVRLGAAGVLFVGLLVGALDEDIAAAVPAGISALGLALYVYTVGLESGPAFFRELRGQLAVMAGAVVALAVTAVVVGLVGHGWFGISGPFLAGGYAGIGTTTPGLAAAQDASADPTQPAVGYAIGYPLAVVITIMFVAAVAARRTWTARRDPDSGLPAALVTRTVQVSRETRWAGVPGVTAHRVLASEYRPSGGAARVALELDRLSPGDQVVLVGGEDDVRAATEALGALAPRHLLDDRSAVDYRRVLLTNPDLAGHTVAELGLGEKYGAVVSRVRRGDFDMLAHDGLLLQLDDRVRVVMPRERTGEVTAYLGDTEAKVSEVSAVSLGLGLTLGFLIGIPSLTLGSTTLALGTGAGPLVMGMILGWRRRTGPLVWTLPTRANLTLRQIGLLLFLAVVGLTSGYSFRENAFSLFGLKLAAVLAIGAVVSYSLMVLVAKGLGQSRERTMGLLSGYVGNPAIVAYANSRASDSRINNGYSTLFALAILVKIVCIQLIVGL</sequence>
<feature type="transmembrane region" description="Helical" evidence="8">
    <location>
        <begin position="54"/>
        <end position="76"/>
    </location>
</feature>
<dbReference type="PANTHER" id="PTHR30445">
    <property type="entry name" value="K(+)_H(+) ANTIPORTER SUBUNIT KHTT"/>
    <property type="match status" value="1"/>
</dbReference>
<evidence type="ECO:0000256" key="8">
    <source>
        <dbReference type="SAM" id="Phobius"/>
    </source>
</evidence>
<dbReference type="PANTHER" id="PTHR30445:SF3">
    <property type="entry name" value="TRANSPORT PROTEIN YIDE-RELATED"/>
    <property type="match status" value="1"/>
</dbReference>
<evidence type="ECO:0000313" key="11">
    <source>
        <dbReference type="Proteomes" id="UP000175971"/>
    </source>
</evidence>
<comment type="caution">
    <text evidence="10">The sequence shown here is derived from an EMBL/GenBank/DDBJ whole genome shotgun (WGS) entry which is preliminary data.</text>
</comment>
<dbReference type="Proteomes" id="UP000175971">
    <property type="component" value="Unassembled WGS sequence"/>
</dbReference>
<dbReference type="NCBIfam" id="TIGR01625">
    <property type="entry name" value="YidE_YbjL_dupl"/>
    <property type="match status" value="2"/>
</dbReference>
<feature type="transmembrane region" description="Helical" evidence="8">
    <location>
        <begin position="446"/>
        <end position="464"/>
    </location>
</feature>
<dbReference type="Pfam" id="PF06826">
    <property type="entry name" value="Asp-Al_Ex"/>
    <property type="match status" value="2"/>
</dbReference>
<name>A0A1E7LVZ4_9ACTN</name>
<evidence type="ECO:0000256" key="1">
    <source>
        <dbReference type="ARBA" id="ARBA00004651"/>
    </source>
</evidence>
<dbReference type="InterPro" id="IPR006037">
    <property type="entry name" value="RCK_C"/>
</dbReference>
<dbReference type="GO" id="GO:0008324">
    <property type="term" value="F:monoatomic cation transmembrane transporter activity"/>
    <property type="evidence" value="ECO:0007669"/>
    <property type="project" value="InterPro"/>
</dbReference>
<feature type="domain" description="RCK C-terminal" evidence="9">
    <location>
        <begin position="259"/>
        <end position="343"/>
    </location>
</feature>
<keyword evidence="6 8" id="KW-1133">Transmembrane helix</keyword>
<keyword evidence="7 8" id="KW-0472">Membrane</keyword>
<dbReference type="AlphaFoldDB" id="A0A1E7LVZ4"/>
<feature type="transmembrane region" description="Helical" evidence="8">
    <location>
        <begin position="377"/>
        <end position="396"/>
    </location>
</feature>
<protein>
    <submittedName>
        <fullName evidence="10">Transporter</fullName>
    </submittedName>
</protein>
<feature type="transmembrane region" description="Helical" evidence="8">
    <location>
        <begin position="6"/>
        <end position="24"/>
    </location>
</feature>
<keyword evidence="11" id="KW-1185">Reference proteome</keyword>
<evidence type="ECO:0000256" key="3">
    <source>
        <dbReference type="ARBA" id="ARBA00022448"/>
    </source>
</evidence>
<comment type="similarity">
    <text evidence="2">Belongs to the AAE transporter (TC 2.A.81) family.</text>
</comment>
<feature type="transmembrane region" description="Helical" evidence="8">
    <location>
        <begin position="148"/>
        <end position="171"/>
    </location>
</feature>
<feature type="transmembrane region" description="Helical" evidence="8">
    <location>
        <begin position="88"/>
        <end position="113"/>
    </location>
</feature>
<feature type="transmembrane region" description="Helical" evidence="8">
    <location>
        <begin position="351"/>
        <end position="371"/>
    </location>
</feature>
<feature type="transmembrane region" description="Helical" evidence="8">
    <location>
        <begin position="505"/>
        <end position="524"/>
    </location>
</feature>
<dbReference type="GO" id="GO:0006813">
    <property type="term" value="P:potassium ion transport"/>
    <property type="evidence" value="ECO:0007669"/>
    <property type="project" value="InterPro"/>
</dbReference>
<dbReference type="SUPFAM" id="SSF116726">
    <property type="entry name" value="TrkA C-terminal domain-like"/>
    <property type="match status" value="1"/>
</dbReference>
<evidence type="ECO:0000313" key="10">
    <source>
        <dbReference type="EMBL" id="OEV20410.1"/>
    </source>
</evidence>
<gene>
    <name evidence="10" type="ORF">AN221_12175</name>
</gene>
<feature type="transmembrane region" description="Helical" evidence="8">
    <location>
        <begin position="417"/>
        <end position="434"/>
    </location>
</feature>
<evidence type="ECO:0000256" key="5">
    <source>
        <dbReference type="ARBA" id="ARBA00022692"/>
    </source>
</evidence>
<keyword evidence="5 8" id="KW-0812">Transmembrane</keyword>
<feature type="transmembrane region" description="Helical" evidence="8">
    <location>
        <begin position="31"/>
        <end position="48"/>
    </location>
</feature>
<accession>A0A1E7LVZ4</accession>
<dbReference type="PROSITE" id="PS51202">
    <property type="entry name" value="RCK_C"/>
    <property type="match status" value="1"/>
</dbReference>
<dbReference type="PATRIC" id="fig|518642.7.peg.4590"/>
<keyword evidence="3" id="KW-0813">Transport</keyword>
<evidence type="ECO:0000256" key="4">
    <source>
        <dbReference type="ARBA" id="ARBA00022475"/>
    </source>
</evidence>
<reference evidence="10 11" key="1">
    <citation type="journal article" date="2016" name="Front. Microbiol.">
        <title>Comparative Genomics Analysis of Streptomyces Species Reveals Their Adaptation to the Marine Environment and Their Diversity at the Genomic Level.</title>
        <authorList>
            <person name="Tian X."/>
            <person name="Zhang Z."/>
            <person name="Yang T."/>
            <person name="Chen M."/>
            <person name="Li J."/>
            <person name="Chen F."/>
            <person name="Yang J."/>
            <person name="Li W."/>
            <person name="Zhang B."/>
            <person name="Zhang Z."/>
            <person name="Wu J."/>
            <person name="Zhang C."/>
            <person name="Long L."/>
            <person name="Xiao J."/>
        </authorList>
    </citation>
    <scope>NUCLEOTIDE SEQUENCE [LARGE SCALE GENOMIC DNA]</scope>
    <source>
        <strain evidence="10 11">SCSIO M10372</strain>
    </source>
</reference>
<dbReference type="EMBL" id="LJGZ01000024">
    <property type="protein sequence ID" value="OEV20410.1"/>
    <property type="molecule type" value="Genomic_DNA"/>
</dbReference>
<dbReference type="GO" id="GO:0005886">
    <property type="term" value="C:plasma membrane"/>
    <property type="evidence" value="ECO:0007669"/>
    <property type="project" value="UniProtKB-SubCell"/>
</dbReference>
<dbReference type="RefSeq" id="WP_070201000.1">
    <property type="nucleotide sequence ID" value="NZ_LJGZ01000024.1"/>
</dbReference>
<dbReference type="InterPro" id="IPR006512">
    <property type="entry name" value="YidE_YbjL"/>
</dbReference>
<proteinExistence type="inferred from homology"/>
<dbReference type="InterPro" id="IPR036721">
    <property type="entry name" value="RCK_C_sf"/>
</dbReference>
<comment type="subcellular location">
    <subcellularLocation>
        <location evidence="1">Cell membrane</location>
        <topology evidence="1">Multi-pass membrane protein</topology>
    </subcellularLocation>
</comment>
<organism evidence="10 11">
    <name type="scientific">Streptomyces nanshensis</name>
    <dbReference type="NCBI Taxonomy" id="518642"/>
    <lineage>
        <taxon>Bacteria</taxon>
        <taxon>Bacillati</taxon>
        <taxon>Actinomycetota</taxon>
        <taxon>Actinomycetes</taxon>
        <taxon>Kitasatosporales</taxon>
        <taxon>Streptomycetaceae</taxon>
        <taxon>Streptomyces</taxon>
    </lineage>
</organism>
<dbReference type="InterPro" id="IPR050144">
    <property type="entry name" value="AAE_transporter"/>
</dbReference>
<evidence type="ECO:0000256" key="6">
    <source>
        <dbReference type="ARBA" id="ARBA00022989"/>
    </source>
</evidence>
<evidence type="ECO:0000256" key="2">
    <source>
        <dbReference type="ARBA" id="ARBA00009854"/>
    </source>
</evidence>
<evidence type="ECO:0000259" key="9">
    <source>
        <dbReference type="PROSITE" id="PS51202"/>
    </source>
</evidence>
<dbReference type="OrthoDB" id="9155749at2"/>
<keyword evidence="4" id="KW-1003">Cell membrane</keyword>
<evidence type="ECO:0000256" key="7">
    <source>
        <dbReference type="ARBA" id="ARBA00023136"/>
    </source>
</evidence>
<dbReference type="Pfam" id="PF02080">
    <property type="entry name" value="TrkA_C"/>
    <property type="match status" value="1"/>
</dbReference>